<reference evidence="2" key="1">
    <citation type="journal article" date="2020" name="Microbiol. Resour. Announc.">
        <title>Complete Genome Sequence of Novel Psychrotolerant Legionella Strain TUM19329, Isolated from Antarctic Lake Sediment.</title>
        <authorList>
            <person name="Shimada S."/>
            <person name="Nakai R."/>
            <person name="Aoki K."/>
            <person name="Shimoeda N."/>
            <person name="Ohno G."/>
            <person name="Miyazaki Y."/>
            <person name="Kudoh S."/>
            <person name="Imura S."/>
            <person name="Watanabe K."/>
            <person name="Ishii Y."/>
            <person name="Tateda K."/>
        </authorList>
    </citation>
    <scope>NUCLEOTIDE SEQUENCE [LARGE SCALE GENOMIC DNA]</scope>
    <source>
        <strain evidence="2">TUM19329</strain>
    </source>
</reference>
<dbReference type="Gene3D" id="1.10.287.1700">
    <property type="match status" value="1"/>
</dbReference>
<keyword evidence="1" id="KW-0175">Coiled coil</keyword>
<dbReference type="Proteomes" id="UP000502894">
    <property type="component" value="Chromosome"/>
</dbReference>
<accession>A0A6F8T6J2</accession>
<proteinExistence type="predicted"/>
<gene>
    <name evidence="2" type="ORF">TUM19329_26650</name>
</gene>
<dbReference type="EMBL" id="AP022839">
    <property type="protein sequence ID" value="BCA96304.1"/>
    <property type="molecule type" value="Genomic_DNA"/>
</dbReference>
<evidence type="ECO:0000313" key="2">
    <source>
        <dbReference type="EMBL" id="BCA96304.1"/>
    </source>
</evidence>
<dbReference type="InterPro" id="IPR053716">
    <property type="entry name" value="Flag_assembly_chemotaxis_eff"/>
</dbReference>
<name>A0A6F8T6J2_9GAMM</name>
<dbReference type="AlphaFoldDB" id="A0A6F8T6J2"/>
<evidence type="ECO:0000313" key="3">
    <source>
        <dbReference type="Proteomes" id="UP000502894"/>
    </source>
</evidence>
<feature type="coiled-coil region" evidence="1">
    <location>
        <begin position="17"/>
        <end position="51"/>
    </location>
</feature>
<dbReference type="KEGG" id="lant:TUM19329_26650"/>
<evidence type="ECO:0000256" key="1">
    <source>
        <dbReference type="SAM" id="Coils"/>
    </source>
</evidence>
<protein>
    <submittedName>
        <fullName evidence="2">Uncharacterized protein</fullName>
    </submittedName>
</protein>
<sequence>MSLKQLVSLNQAYGDHFVELSDREEIAERNLLSLQEELPKQKEKHQTLLAEFPKAIEDENRRLRSLESLSNEGSRTEKYLLTGQINGYSPLNLCELMISNQEKTIGSLTKQIEVAKNEVQSAKADISLTVQELRILNKIIETRREAVKTEQLSEINARTDTTDLHLSIRPC</sequence>
<keyword evidence="3" id="KW-1185">Reference proteome</keyword>
<organism evidence="2 3">
    <name type="scientific">Legionella antarctica</name>
    <dbReference type="NCBI Taxonomy" id="2708020"/>
    <lineage>
        <taxon>Bacteria</taxon>
        <taxon>Pseudomonadati</taxon>
        <taxon>Pseudomonadota</taxon>
        <taxon>Gammaproteobacteria</taxon>
        <taxon>Legionellales</taxon>
        <taxon>Legionellaceae</taxon>
        <taxon>Legionella</taxon>
    </lineage>
</organism>
<feature type="coiled-coil region" evidence="1">
    <location>
        <begin position="98"/>
        <end position="132"/>
    </location>
</feature>